<evidence type="ECO:0000313" key="1">
    <source>
        <dbReference type="EMBL" id="ATG86327.1"/>
    </source>
</evidence>
<gene>
    <name evidence="1" type="ORF">LpeD_18</name>
</gene>
<organism evidence="1 2">
    <name type="scientific">Lactobacillus phage LpeD</name>
    <dbReference type="NCBI Taxonomy" id="2041210"/>
    <lineage>
        <taxon>Viruses</taxon>
        <taxon>Duplodnaviria</taxon>
        <taxon>Heunggongvirae</taxon>
        <taxon>Uroviricota</taxon>
        <taxon>Caudoviricetes</taxon>
        <taxon>Herelleviridae</taxon>
        <taxon>Elpedvirus</taxon>
        <taxon>Elpedvirus LpeD</taxon>
    </lineage>
</organism>
<evidence type="ECO:0000313" key="2">
    <source>
        <dbReference type="Proteomes" id="UP000229296"/>
    </source>
</evidence>
<proteinExistence type="predicted"/>
<reference evidence="1 2" key="1">
    <citation type="submission" date="2017-08" db="EMBL/GenBank/DDBJ databases">
        <title>Isolation and Characterization of phages of Lactobacillus pentosus and plantarum.</title>
        <authorList>
            <person name="Qi R."/>
            <person name="Yu M."/>
            <person name="Qiao X."/>
            <person name="Li Y."/>
        </authorList>
    </citation>
    <scope>NUCLEOTIDE SEQUENCE [LARGE SCALE GENOMIC DNA]</scope>
</reference>
<protein>
    <submittedName>
        <fullName evidence="1">Putative tapemeasure chaperone protein</fullName>
    </submittedName>
</protein>
<keyword evidence="2" id="KW-1185">Reference proteome</keyword>
<accession>A0A291I9F6</accession>
<name>A0A291I9F6_9CAUD</name>
<sequence>MRKVVRSTIGRNMFILMDRFKILPNDPRLATLTIAQRDFLFESIKYDTDLKNAQAEGKSIDEYYEDQSDDYANTIFNSNTKVDLVSEGDNPDELYEQVKKATNDPAYEKAIDDKIKLKASEKEISDKRVDEQIKENFREAYRKADELYNNDDEDYD</sequence>
<dbReference type="Proteomes" id="UP000229296">
    <property type="component" value="Segment"/>
</dbReference>
<dbReference type="EMBL" id="MF787246">
    <property type="protein sequence ID" value="ATG86327.1"/>
    <property type="molecule type" value="Genomic_DNA"/>
</dbReference>